<evidence type="ECO:0000256" key="1">
    <source>
        <dbReference type="ARBA" id="ARBA00023015"/>
    </source>
</evidence>
<dbReference type="Proteomes" id="UP000501676">
    <property type="component" value="Chromosome"/>
</dbReference>
<dbReference type="Gene3D" id="1.10.10.10">
    <property type="entry name" value="Winged helix-like DNA-binding domain superfamily/Winged helix DNA-binding domain"/>
    <property type="match status" value="1"/>
</dbReference>
<dbReference type="SMART" id="SM00345">
    <property type="entry name" value="HTH_GNTR"/>
    <property type="match status" value="1"/>
</dbReference>
<dbReference type="AlphaFoldDB" id="A0A6G7BA54"/>
<reference evidence="5 6" key="1">
    <citation type="submission" date="2020-02" db="EMBL/GenBank/DDBJ databases">
        <title>Complete genome sequences of six Lactobacillus iners strains isolated from the human vagina.</title>
        <authorList>
            <person name="France M.T."/>
            <person name="Rutt L."/>
            <person name="Narina S."/>
            <person name="Arbaugh S."/>
            <person name="Humphrys M.S."/>
            <person name="Ma B."/>
            <person name="Hayward M.R."/>
            <person name="Relman D."/>
            <person name="Kwon D.S."/>
            <person name="Ravel J."/>
        </authorList>
    </citation>
    <scope>NUCLEOTIDE SEQUENCE [LARGE SCALE GENOMIC DNA]</scope>
    <source>
        <strain evidence="5 6">C0210C1</strain>
    </source>
</reference>
<dbReference type="PANTHER" id="PTHR38445:SF6">
    <property type="entry name" value="GNTR-FAMILY TRANSCRIPTIONAL REGULATOR"/>
    <property type="match status" value="1"/>
</dbReference>
<dbReference type="GO" id="GO:0003700">
    <property type="term" value="F:DNA-binding transcription factor activity"/>
    <property type="evidence" value="ECO:0007669"/>
    <property type="project" value="InterPro"/>
</dbReference>
<keyword evidence="2" id="KW-0238">DNA-binding</keyword>
<dbReference type="CDD" id="cd07377">
    <property type="entry name" value="WHTH_GntR"/>
    <property type="match status" value="1"/>
</dbReference>
<dbReference type="InterPro" id="IPR036390">
    <property type="entry name" value="WH_DNA-bd_sf"/>
</dbReference>
<protein>
    <submittedName>
        <fullName evidence="5">GntR family transcriptional regulator</fullName>
    </submittedName>
</protein>
<evidence type="ECO:0000313" key="5">
    <source>
        <dbReference type="EMBL" id="QIH23831.1"/>
    </source>
</evidence>
<proteinExistence type="predicted"/>
<dbReference type="RefSeq" id="WP_006731653.1">
    <property type="nucleotide sequence ID" value="NZ_CP045664.1"/>
</dbReference>
<feature type="domain" description="HTH gntR-type" evidence="4">
    <location>
        <begin position="7"/>
        <end position="75"/>
    </location>
</feature>
<gene>
    <name evidence="5" type="ORF">G6Z83_03805</name>
</gene>
<keyword evidence="1" id="KW-0805">Transcription regulation</keyword>
<dbReference type="PANTHER" id="PTHR38445">
    <property type="entry name" value="HTH-TYPE TRANSCRIPTIONAL REPRESSOR YTRA"/>
    <property type="match status" value="1"/>
</dbReference>
<dbReference type="GeneID" id="93221492"/>
<keyword evidence="3" id="KW-0804">Transcription</keyword>
<dbReference type="GO" id="GO:0003677">
    <property type="term" value="F:DNA binding"/>
    <property type="evidence" value="ECO:0007669"/>
    <property type="project" value="UniProtKB-KW"/>
</dbReference>
<organism evidence="5 6">
    <name type="scientific">Lactobacillus iners</name>
    <dbReference type="NCBI Taxonomy" id="147802"/>
    <lineage>
        <taxon>Bacteria</taxon>
        <taxon>Bacillati</taxon>
        <taxon>Bacillota</taxon>
        <taxon>Bacilli</taxon>
        <taxon>Lactobacillales</taxon>
        <taxon>Lactobacillaceae</taxon>
        <taxon>Lactobacillus</taxon>
    </lineage>
</organism>
<dbReference type="EMBL" id="CP049228">
    <property type="protein sequence ID" value="QIH23831.1"/>
    <property type="molecule type" value="Genomic_DNA"/>
</dbReference>
<accession>A0A6G7BA54</accession>
<name>A0A6G7BA54_9LACO</name>
<evidence type="ECO:0000313" key="6">
    <source>
        <dbReference type="Proteomes" id="UP000501676"/>
    </source>
</evidence>
<dbReference type="Pfam" id="PF00392">
    <property type="entry name" value="GntR"/>
    <property type="match status" value="1"/>
</dbReference>
<evidence type="ECO:0000256" key="2">
    <source>
        <dbReference type="ARBA" id="ARBA00023125"/>
    </source>
</evidence>
<dbReference type="PROSITE" id="PS50949">
    <property type="entry name" value="HTH_GNTR"/>
    <property type="match status" value="1"/>
</dbReference>
<dbReference type="InterPro" id="IPR000524">
    <property type="entry name" value="Tscrpt_reg_HTH_GntR"/>
</dbReference>
<evidence type="ECO:0000256" key="3">
    <source>
        <dbReference type="ARBA" id="ARBA00023163"/>
    </source>
</evidence>
<evidence type="ECO:0000259" key="4">
    <source>
        <dbReference type="PROSITE" id="PS50949"/>
    </source>
</evidence>
<dbReference type="SUPFAM" id="SSF46785">
    <property type="entry name" value="Winged helix' DNA-binding domain"/>
    <property type="match status" value="1"/>
</dbReference>
<sequence>MKFEDNLPIYYQIEQQLYYDIVLGKLQPGEKMPSVRQLALDFTVNINTAQHVLSNMQDKGIIYSKRGLGSFVTDDVNLILVLKDEIISKMFSDFLSKTKKIGLSNQDTIDKLQTFVLKEGPKNE</sequence>
<dbReference type="InterPro" id="IPR036388">
    <property type="entry name" value="WH-like_DNA-bd_sf"/>
</dbReference>